<gene>
    <name evidence="3" type="ORF">AVEN_217933_1</name>
    <name evidence="1" type="ORF">AVEN_245976_1</name>
    <name evidence="2" type="ORF">AVEN_38803_1</name>
</gene>
<evidence type="ECO:0000313" key="4">
    <source>
        <dbReference type="Proteomes" id="UP000499080"/>
    </source>
</evidence>
<dbReference type="EMBL" id="BGPR01076030">
    <property type="protein sequence ID" value="GBL58916.1"/>
    <property type="molecule type" value="Genomic_DNA"/>
</dbReference>
<keyword evidence="4" id="KW-1185">Reference proteome</keyword>
<accession>A0A4Y1ZMK9</accession>
<organism evidence="2 4">
    <name type="scientific">Araneus ventricosus</name>
    <name type="common">Orbweaver spider</name>
    <name type="synonym">Epeira ventricosa</name>
    <dbReference type="NCBI Taxonomy" id="182803"/>
    <lineage>
        <taxon>Eukaryota</taxon>
        <taxon>Metazoa</taxon>
        <taxon>Ecdysozoa</taxon>
        <taxon>Arthropoda</taxon>
        <taxon>Chelicerata</taxon>
        <taxon>Arachnida</taxon>
        <taxon>Araneae</taxon>
        <taxon>Araneomorphae</taxon>
        <taxon>Entelegynae</taxon>
        <taxon>Araneoidea</taxon>
        <taxon>Araneidae</taxon>
        <taxon>Araneus</taxon>
    </lineage>
</organism>
<name>A0A4Y1ZMK9_ARAVE</name>
<reference evidence="2 4" key="1">
    <citation type="journal article" date="2019" name="Sci. Rep.">
        <title>Orb-weaving spider Araneus ventricosus genome elucidates the spidroin gene catalogue.</title>
        <authorList>
            <person name="Kono N."/>
            <person name="Nakamura H."/>
            <person name="Ohtoshi R."/>
            <person name="Moran D.A.P."/>
            <person name="Shinohara A."/>
            <person name="Yoshida Y."/>
            <person name="Fujiwara M."/>
            <person name="Mori M."/>
            <person name="Tomita M."/>
            <person name="Arakawa K."/>
        </authorList>
    </citation>
    <scope>NUCLEOTIDE SEQUENCE [LARGE SCALE GENOMIC DNA]</scope>
</reference>
<dbReference type="AlphaFoldDB" id="A0A4Y1ZMK9"/>
<evidence type="ECO:0000313" key="2">
    <source>
        <dbReference type="EMBL" id="GBL58916.1"/>
    </source>
</evidence>
<proteinExistence type="predicted"/>
<sequence>TIPGAGTDVNRWEQDLDYKRDGQTPCSGTVAAVVVCAAPHEGVKQSPGDYHLFEHLK</sequence>
<evidence type="ECO:0000313" key="3">
    <source>
        <dbReference type="EMBL" id="GBL58997.1"/>
    </source>
</evidence>
<comment type="caution">
    <text evidence="2">The sequence shown here is derived from an EMBL/GenBank/DDBJ whole genome shotgun (WGS) entry which is preliminary data.</text>
</comment>
<feature type="non-terminal residue" evidence="2">
    <location>
        <position position="1"/>
    </location>
</feature>
<evidence type="ECO:0000313" key="1">
    <source>
        <dbReference type="EMBL" id="GBL58895.1"/>
    </source>
</evidence>
<dbReference type="EMBL" id="BGPR01076026">
    <property type="protein sequence ID" value="GBL58895.1"/>
    <property type="molecule type" value="Genomic_DNA"/>
</dbReference>
<dbReference type="Proteomes" id="UP000499080">
    <property type="component" value="Unassembled WGS sequence"/>
</dbReference>
<protein>
    <submittedName>
        <fullName evidence="2">Uncharacterized protein</fullName>
    </submittedName>
</protein>
<dbReference type="EMBL" id="BGPR01076041">
    <property type="protein sequence ID" value="GBL58997.1"/>
    <property type="molecule type" value="Genomic_DNA"/>
</dbReference>